<keyword evidence="3" id="KW-1185">Reference proteome</keyword>
<dbReference type="OrthoDB" id="4580812at2"/>
<gene>
    <name evidence="2" type="ORF">ESP62_001545</name>
</gene>
<name>A0A641APA1_9ACTN</name>
<evidence type="ECO:0000313" key="2">
    <source>
        <dbReference type="EMBL" id="KAA1379924.1"/>
    </source>
</evidence>
<protein>
    <submittedName>
        <fullName evidence="2">Uncharacterized protein</fullName>
    </submittedName>
</protein>
<dbReference type="EMBL" id="SDPP02000001">
    <property type="protein sequence ID" value="KAA1379924.1"/>
    <property type="molecule type" value="Genomic_DNA"/>
</dbReference>
<feature type="compositionally biased region" description="Polar residues" evidence="1">
    <location>
        <begin position="115"/>
        <end position="136"/>
    </location>
</feature>
<accession>A0A641APA1</accession>
<evidence type="ECO:0000313" key="3">
    <source>
        <dbReference type="Proteomes" id="UP001515100"/>
    </source>
</evidence>
<feature type="region of interest" description="Disordered" evidence="1">
    <location>
        <begin position="163"/>
        <end position="191"/>
    </location>
</feature>
<comment type="caution">
    <text evidence="2">The sequence shown here is derived from an EMBL/GenBank/DDBJ whole genome shotgun (WGS) entry which is preliminary data.</text>
</comment>
<dbReference type="RefSeq" id="WP_129179901.1">
    <property type="nucleotide sequence ID" value="NZ_JAGIOG010000001.1"/>
</dbReference>
<reference evidence="2" key="1">
    <citation type="submission" date="2019-09" db="EMBL/GenBank/DDBJ databases">
        <authorList>
            <person name="Li J."/>
        </authorList>
    </citation>
    <scope>NUCLEOTIDE SEQUENCE [LARGE SCALE GENOMIC DNA]</scope>
    <source>
        <strain evidence="2">NRBC 14897</strain>
    </source>
</reference>
<dbReference type="AlphaFoldDB" id="A0A641APA1"/>
<evidence type="ECO:0000256" key="1">
    <source>
        <dbReference type="SAM" id="MobiDB-lite"/>
    </source>
</evidence>
<sequence length="191" mass="20654">MHRDATARSRIKEYLRSHGPVEDPSGHATRVLRQAVDYQGSAVAFIQMLAAMDRDGELERTIVGKRTYRVEGLADSASALVPVHSSDPSAGAPVALIDYERLAKAIVSELADRLSTPSGSGSPAVNHMPSQSTNTAAAERARLVQERDDYAARLHEARHRLDELLGDEPAAGEARLDDASPLFRKPANFSS</sequence>
<proteinExistence type="predicted"/>
<feature type="region of interest" description="Disordered" evidence="1">
    <location>
        <begin position="114"/>
        <end position="137"/>
    </location>
</feature>
<dbReference type="Proteomes" id="UP001515100">
    <property type="component" value="Unassembled WGS sequence"/>
</dbReference>
<organism evidence="2 3">
    <name type="scientific">Aeromicrobium fastidiosum</name>
    <dbReference type="NCBI Taxonomy" id="52699"/>
    <lineage>
        <taxon>Bacteria</taxon>
        <taxon>Bacillati</taxon>
        <taxon>Actinomycetota</taxon>
        <taxon>Actinomycetes</taxon>
        <taxon>Propionibacteriales</taxon>
        <taxon>Nocardioidaceae</taxon>
        <taxon>Aeromicrobium</taxon>
    </lineage>
</organism>